<dbReference type="PROSITE" id="PS00463">
    <property type="entry name" value="ZN2_CY6_FUNGAL_1"/>
    <property type="match status" value="1"/>
</dbReference>
<dbReference type="GO" id="GO:0000981">
    <property type="term" value="F:DNA-binding transcription factor activity, RNA polymerase II-specific"/>
    <property type="evidence" value="ECO:0007669"/>
    <property type="project" value="InterPro"/>
</dbReference>
<reference evidence="5 6" key="1">
    <citation type="submission" date="2017-04" db="EMBL/GenBank/DDBJ databases">
        <authorList>
            <person name="Afonso C.L."/>
            <person name="Miller P.J."/>
            <person name="Scott M.A."/>
            <person name="Spackman E."/>
            <person name="Goraichik I."/>
            <person name="Dimitrov K.M."/>
            <person name="Suarez D.L."/>
            <person name="Swayne D.E."/>
        </authorList>
    </citation>
    <scope>NUCLEOTIDE SEQUENCE [LARGE SCALE GENOMIC DNA]</scope>
</reference>
<dbReference type="GO" id="GO:0003677">
    <property type="term" value="F:DNA binding"/>
    <property type="evidence" value="ECO:0007669"/>
    <property type="project" value="InterPro"/>
</dbReference>
<dbReference type="CDD" id="cd00067">
    <property type="entry name" value="GAL4"/>
    <property type="match status" value="1"/>
</dbReference>
<keyword evidence="1" id="KW-0479">Metal-binding</keyword>
<gene>
    <name evidence="5" type="ORF">KASA_0O01837G</name>
</gene>
<accession>A0A1X7R1R0</accession>
<dbReference type="GO" id="GO:0009074">
    <property type="term" value="P:aromatic amino acid family catabolic process"/>
    <property type="evidence" value="ECO:0007669"/>
    <property type="project" value="TreeGrafter"/>
</dbReference>
<dbReference type="SUPFAM" id="SSF57701">
    <property type="entry name" value="Zn2/Cys6 DNA-binding domain"/>
    <property type="match status" value="1"/>
</dbReference>
<dbReference type="EMBL" id="FXLY01000004">
    <property type="protein sequence ID" value="SMN19623.1"/>
    <property type="molecule type" value="Genomic_DNA"/>
</dbReference>
<dbReference type="InterPro" id="IPR001138">
    <property type="entry name" value="Zn2Cys6_DnaBD"/>
</dbReference>
<dbReference type="GO" id="GO:0005634">
    <property type="term" value="C:nucleus"/>
    <property type="evidence" value="ECO:0007669"/>
    <property type="project" value="TreeGrafter"/>
</dbReference>
<dbReference type="CDD" id="cd12148">
    <property type="entry name" value="fungal_TF_MHR"/>
    <property type="match status" value="1"/>
</dbReference>
<feature type="domain" description="Zn(2)-C6 fungal-type" evidence="4">
    <location>
        <begin position="20"/>
        <end position="56"/>
    </location>
</feature>
<dbReference type="InterPro" id="IPR052780">
    <property type="entry name" value="AAA_Catabolism_Regulators"/>
</dbReference>
<name>A0A1X7R1R0_9SACH</name>
<evidence type="ECO:0000256" key="1">
    <source>
        <dbReference type="ARBA" id="ARBA00022723"/>
    </source>
</evidence>
<protein>
    <submittedName>
        <fullName evidence="5">Similar to Saccharomyces cerevisiae YDR421W ARO80 Zinc finger transcriptional activator of the Zn2Cys6 family</fullName>
    </submittedName>
</protein>
<dbReference type="GO" id="GO:0008270">
    <property type="term" value="F:zinc ion binding"/>
    <property type="evidence" value="ECO:0007669"/>
    <property type="project" value="InterPro"/>
</dbReference>
<keyword evidence="6" id="KW-1185">Reference proteome</keyword>
<dbReference type="Pfam" id="PF00172">
    <property type="entry name" value="Zn_clus"/>
    <property type="match status" value="1"/>
</dbReference>
<dbReference type="AlphaFoldDB" id="A0A1X7R1R0"/>
<evidence type="ECO:0000256" key="3">
    <source>
        <dbReference type="ARBA" id="ARBA00023242"/>
    </source>
</evidence>
<sequence>MTKETKVTKKQGRWRRSYKACLSCRARKVRCDLGPFDNPHAPPCTRCKREQRECLFTSRNRESKYIVSEDVSPITDSVISSMTESATISKSNGNNSNINKLVDANMDNKDTTQNDMALSNVIINDADLMVSNSNKNNHNVAKTTANNMRNNLGNRHTSKEMSSINGRWGVGVTSMQNTLEFLANAAGSVAQEKQREKGLAQINQATNQQETNNMYHDKDLSSRPTPFLDPSDENIFAPLLQTSGSQRPASTLMEKVRSVRPETTDKLAQIEYIGSNKLLSEREAIELIDAFFLSMHPYFPNIPIQLHDAQALAEYPILLCAVLTVSSRYHSLAEFGLYNGEDNKKNVEVHEKLWSHCQWMLSQTIWAEASTRSIGTVLAFIILTEWNPRQIHFKKEDYANSIFKTVGKSDKEIPTGVGAIRRSDRMAWMFTGTAVRLAQDMGFIDTSTKIFVATHISDTFSSINLNQRPVLADTFSGTSLGMNHPRSSGYKTESASGDNGVGNEKFFLDEILKNDDSKERWKNVLTNSENNSNDQDYALTDLEREFLNDEYVLYYRSKGDDLYEQLTPLPFALNFSHAQRAKIELVRITLVAYETIYYDQGKKKMSTNDQVHNLAVLDILSPLLDGWYGNYRDLLKPVPEIDYDINIRKNKRAVYQLSQIINRESILADYYYCQLYIYSLALQADNKENCNGKLRINEIIKSAKYVELAYVAAKEILESASRVHKIKMLKYMPVRWVVRIVRSVSFMVKCYLTLTTNNGSQNKDSQSILKLCCISLDETITTIRTAALLLKEATPDELHLCVRYSAILLYLCKELKLKKKRSQDLFLSRGVIVNENTTSQQNSFNRNLKNSTNKVAPVSLTVETNNVGSKNISNGITKDGIDESKNTIPHYNENNSSNFSSIKVGNENENNDPSYRDIINYQANAGLGHNTGIPNSVNYSNNDKEDIISHANAVISEDNAGYFQSLPDQVIDWFAVRDDIGLDFVEPWTQMIEQQYLQSNNDIFSEIENQPF</sequence>
<evidence type="ECO:0000256" key="2">
    <source>
        <dbReference type="ARBA" id="ARBA00022833"/>
    </source>
</evidence>
<dbReference type="Proteomes" id="UP000196158">
    <property type="component" value="Unassembled WGS sequence"/>
</dbReference>
<keyword evidence="2" id="KW-0862">Zinc</keyword>
<dbReference type="PROSITE" id="PS50048">
    <property type="entry name" value="ZN2_CY6_FUNGAL_2"/>
    <property type="match status" value="1"/>
</dbReference>
<dbReference type="PANTHER" id="PTHR31644:SF2">
    <property type="entry name" value="TRANSCRIPTIONAL ACTIVATOR ARO80-RELATED"/>
    <property type="match status" value="1"/>
</dbReference>
<keyword evidence="3" id="KW-0539">Nucleus</keyword>
<dbReference type="GO" id="GO:0045944">
    <property type="term" value="P:positive regulation of transcription by RNA polymerase II"/>
    <property type="evidence" value="ECO:0007669"/>
    <property type="project" value="TreeGrafter"/>
</dbReference>
<evidence type="ECO:0000259" key="4">
    <source>
        <dbReference type="PROSITE" id="PS50048"/>
    </source>
</evidence>
<dbReference type="SMART" id="SM00066">
    <property type="entry name" value="GAL4"/>
    <property type="match status" value="1"/>
</dbReference>
<evidence type="ECO:0000313" key="6">
    <source>
        <dbReference type="Proteomes" id="UP000196158"/>
    </source>
</evidence>
<dbReference type="InterPro" id="IPR007219">
    <property type="entry name" value="XnlR_reg_dom"/>
</dbReference>
<organism evidence="5 6">
    <name type="scientific">Maudiozyma saulgeensis</name>
    <dbReference type="NCBI Taxonomy" id="1789683"/>
    <lineage>
        <taxon>Eukaryota</taxon>
        <taxon>Fungi</taxon>
        <taxon>Dikarya</taxon>
        <taxon>Ascomycota</taxon>
        <taxon>Saccharomycotina</taxon>
        <taxon>Saccharomycetes</taxon>
        <taxon>Saccharomycetales</taxon>
        <taxon>Saccharomycetaceae</taxon>
        <taxon>Maudiozyma</taxon>
    </lineage>
</organism>
<dbReference type="GO" id="GO:0006351">
    <property type="term" value="P:DNA-templated transcription"/>
    <property type="evidence" value="ECO:0007669"/>
    <property type="project" value="InterPro"/>
</dbReference>
<dbReference type="PANTHER" id="PTHR31644">
    <property type="entry name" value="TRANSCRIPTIONAL ACTIVATOR ARO80-RELATED"/>
    <property type="match status" value="1"/>
</dbReference>
<evidence type="ECO:0000313" key="5">
    <source>
        <dbReference type="EMBL" id="SMN19623.1"/>
    </source>
</evidence>
<dbReference type="InterPro" id="IPR036864">
    <property type="entry name" value="Zn2-C6_fun-type_DNA-bd_sf"/>
</dbReference>
<dbReference type="SMART" id="SM00906">
    <property type="entry name" value="Fungal_trans"/>
    <property type="match status" value="1"/>
</dbReference>
<dbReference type="OrthoDB" id="2262349at2759"/>
<proteinExistence type="predicted"/>
<dbReference type="STRING" id="1789683.A0A1X7R1R0"/>
<dbReference type="Gene3D" id="4.10.240.10">
    <property type="entry name" value="Zn(2)-C6 fungal-type DNA-binding domain"/>
    <property type="match status" value="1"/>
</dbReference>